<evidence type="ECO:0000256" key="7">
    <source>
        <dbReference type="RuleBase" id="RU363032"/>
    </source>
</evidence>
<reference evidence="9 10" key="1">
    <citation type="submission" date="2018-09" db="EMBL/GenBank/DDBJ databases">
        <title>Nocardia yunnanensis sp. nov., an actinomycete isolated from a soil sample.</title>
        <authorList>
            <person name="Zhang J."/>
        </authorList>
    </citation>
    <scope>NUCLEOTIDE SEQUENCE [LARGE SCALE GENOMIC DNA]</scope>
    <source>
        <strain evidence="9 10">CFHS0054</strain>
    </source>
</reference>
<dbReference type="GO" id="GO:0055085">
    <property type="term" value="P:transmembrane transport"/>
    <property type="evidence" value="ECO:0007669"/>
    <property type="project" value="InterPro"/>
</dbReference>
<dbReference type="PANTHER" id="PTHR43386">
    <property type="entry name" value="OLIGOPEPTIDE TRANSPORT SYSTEM PERMEASE PROTEIN APPC"/>
    <property type="match status" value="1"/>
</dbReference>
<comment type="similarity">
    <text evidence="7">Belongs to the binding-protein-dependent transport system permease family.</text>
</comment>
<evidence type="ECO:0000256" key="6">
    <source>
        <dbReference type="ARBA" id="ARBA00023136"/>
    </source>
</evidence>
<feature type="transmembrane region" description="Helical" evidence="7">
    <location>
        <begin position="158"/>
        <end position="183"/>
    </location>
</feature>
<keyword evidence="2 7" id="KW-0813">Transport</keyword>
<organism evidence="9 10">
    <name type="scientific">Nocardia yunnanensis</name>
    <dbReference type="NCBI Taxonomy" id="2382165"/>
    <lineage>
        <taxon>Bacteria</taxon>
        <taxon>Bacillati</taxon>
        <taxon>Actinomycetota</taxon>
        <taxon>Actinomycetes</taxon>
        <taxon>Mycobacteriales</taxon>
        <taxon>Nocardiaceae</taxon>
        <taxon>Nocardia</taxon>
    </lineage>
</organism>
<sequence length="309" mass="31930">MSNLDLPETNPAPTEPATRLPGVLLAGIPADRVDSGQKHAGMTGALLRGQGLVGLLLVAVVVVAALGAGLLTKYGPLEQIPGANLLGPSGSHWLGTDQLNRDVFSRLLHGVRVDLLIAFSAVPLGAVIGSLAGLLASVNEFADVLAQRVFDLILAFPTLIFAIALTAITGPGAHAVVIVIVAAEIPIFGRQIRTAVLAVREQPFVEAAEIIGANTGWVLRKHVLPNVIEPLAVQFALSLSLAVFVDSAMSFLGIGVRPPDPSLGSIIAESTRNLDANPAMAIGPLLVVSALTLGFLLIAQALGRARRIG</sequence>
<feature type="transmembrane region" description="Helical" evidence="7">
    <location>
        <begin position="115"/>
        <end position="138"/>
    </location>
</feature>
<feature type="transmembrane region" description="Helical" evidence="7">
    <location>
        <begin position="276"/>
        <end position="299"/>
    </location>
</feature>
<gene>
    <name evidence="9" type="ORF">D7D52_00185</name>
</gene>
<dbReference type="AlphaFoldDB" id="A0A386Z7W5"/>
<comment type="subcellular location">
    <subcellularLocation>
        <location evidence="1 7">Cell membrane</location>
        <topology evidence="1 7">Multi-pass membrane protein</topology>
    </subcellularLocation>
</comment>
<dbReference type="KEGG" id="nyu:D7D52_00185"/>
<evidence type="ECO:0000256" key="3">
    <source>
        <dbReference type="ARBA" id="ARBA00022475"/>
    </source>
</evidence>
<name>A0A386Z7W5_9NOCA</name>
<keyword evidence="6 7" id="KW-0472">Membrane</keyword>
<feature type="transmembrane region" description="Helical" evidence="7">
    <location>
        <begin position="52"/>
        <end position="71"/>
    </location>
</feature>
<keyword evidence="10" id="KW-1185">Reference proteome</keyword>
<feature type="transmembrane region" description="Helical" evidence="7">
    <location>
        <begin position="231"/>
        <end position="256"/>
    </location>
</feature>
<keyword evidence="5 7" id="KW-1133">Transmembrane helix</keyword>
<dbReference type="EMBL" id="CP032568">
    <property type="protein sequence ID" value="AYF72559.1"/>
    <property type="molecule type" value="Genomic_DNA"/>
</dbReference>
<evidence type="ECO:0000313" key="9">
    <source>
        <dbReference type="EMBL" id="AYF72559.1"/>
    </source>
</evidence>
<evidence type="ECO:0000259" key="8">
    <source>
        <dbReference type="PROSITE" id="PS50928"/>
    </source>
</evidence>
<dbReference type="PANTHER" id="PTHR43386:SF1">
    <property type="entry name" value="D,D-DIPEPTIDE TRANSPORT SYSTEM PERMEASE PROTEIN DDPC-RELATED"/>
    <property type="match status" value="1"/>
</dbReference>
<keyword evidence="4 7" id="KW-0812">Transmembrane</keyword>
<dbReference type="Proteomes" id="UP000267164">
    <property type="component" value="Chromosome"/>
</dbReference>
<evidence type="ECO:0000256" key="2">
    <source>
        <dbReference type="ARBA" id="ARBA00022448"/>
    </source>
</evidence>
<protein>
    <submittedName>
        <fullName evidence="9">ABC transporter permease</fullName>
    </submittedName>
</protein>
<accession>A0A386Z7W5</accession>
<dbReference type="SUPFAM" id="SSF161098">
    <property type="entry name" value="MetI-like"/>
    <property type="match status" value="1"/>
</dbReference>
<evidence type="ECO:0000256" key="1">
    <source>
        <dbReference type="ARBA" id="ARBA00004651"/>
    </source>
</evidence>
<evidence type="ECO:0000313" key="10">
    <source>
        <dbReference type="Proteomes" id="UP000267164"/>
    </source>
</evidence>
<dbReference type="InterPro" id="IPR035906">
    <property type="entry name" value="MetI-like_sf"/>
</dbReference>
<dbReference type="InterPro" id="IPR050366">
    <property type="entry name" value="BP-dependent_transpt_permease"/>
</dbReference>
<feature type="domain" description="ABC transmembrane type-1" evidence="8">
    <location>
        <begin position="111"/>
        <end position="297"/>
    </location>
</feature>
<dbReference type="CDD" id="cd06261">
    <property type="entry name" value="TM_PBP2"/>
    <property type="match status" value="1"/>
</dbReference>
<dbReference type="Gene3D" id="1.10.3720.10">
    <property type="entry name" value="MetI-like"/>
    <property type="match status" value="1"/>
</dbReference>
<keyword evidence="3" id="KW-1003">Cell membrane</keyword>
<dbReference type="GO" id="GO:0005886">
    <property type="term" value="C:plasma membrane"/>
    <property type="evidence" value="ECO:0007669"/>
    <property type="project" value="UniProtKB-SubCell"/>
</dbReference>
<dbReference type="RefSeq" id="WP_120734506.1">
    <property type="nucleotide sequence ID" value="NZ_CP032568.1"/>
</dbReference>
<proteinExistence type="inferred from homology"/>
<dbReference type="OrthoDB" id="9812701at2"/>
<dbReference type="InterPro" id="IPR000515">
    <property type="entry name" value="MetI-like"/>
</dbReference>
<dbReference type="Pfam" id="PF00528">
    <property type="entry name" value="BPD_transp_1"/>
    <property type="match status" value="1"/>
</dbReference>
<evidence type="ECO:0000256" key="4">
    <source>
        <dbReference type="ARBA" id="ARBA00022692"/>
    </source>
</evidence>
<dbReference type="PROSITE" id="PS50928">
    <property type="entry name" value="ABC_TM1"/>
    <property type="match status" value="1"/>
</dbReference>
<evidence type="ECO:0000256" key="5">
    <source>
        <dbReference type="ARBA" id="ARBA00022989"/>
    </source>
</evidence>